<proteinExistence type="predicted"/>
<feature type="non-terminal residue" evidence="2">
    <location>
        <position position="53"/>
    </location>
</feature>
<protein>
    <submittedName>
        <fullName evidence="2">Uncharacterized protein</fullName>
    </submittedName>
</protein>
<sequence>DREFVEMEMTFNGPSEKPSESPPLSPEPSPDSKRKIGCCGKKFSPSRKLLQKK</sequence>
<feature type="compositionally biased region" description="Pro residues" evidence="1">
    <location>
        <begin position="20"/>
        <end position="29"/>
    </location>
</feature>
<evidence type="ECO:0000313" key="2">
    <source>
        <dbReference type="EMBL" id="CAG5134022.1"/>
    </source>
</evidence>
<dbReference type="EMBL" id="CAJHNH020006680">
    <property type="protein sequence ID" value="CAG5134022.1"/>
    <property type="molecule type" value="Genomic_DNA"/>
</dbReference>
<feature type="non-terminal residue" evidence="2">
    <location>
        <position position="1"/>
    </location>
</feature>
<dbReference type="Proteomes" id="UP000678393">
    <property type="component" value="Unassembled WGS sequence"/>
</dbReference>
<evidence type="ECO:0000313" key="3">
    <source>
        <dbReference type="Proteomes" id="UP000678393"/>
    </source>
</evidence>
<organism evidence="2 3">
    <name type="scientific">Candidula unifasciata</name>
    <dbReference type="NCBI Taxonomy" id="100452"/>
    <lineage>
        <taxon>Eukaryota</taxon>
        <taxon>Metazoa</taxon>
        <taxon>Spiralia</taxon>
        <taxon>Lophotrochozoa</taxon>
        <taxon>Mollusca</taxon>
        <taxon>Gastropoda</taxon>
        <taxon>Heterobranchia</taxon>
        <taxon>Euthyneura</taxon>
        <taxon>Panpulmonata</taxon>
        <taxon>Eupulmonata</taxon>
        <taxon>Stylommatophora</taxon>
        <taxon>Helicina</taxon>
        <taxon>Helicoidea</taxon>
        <taxon>Geomitridae</taxon>
        <taxon>Candidula</taxon>
    </lineage>
</organism>
<evidence type="ECO:0000256" key="1">
    <source>
        <dbReference type="SAM" id="MobiDB-lite"/>
    </source>
</evidence>
<feature type="region of interest" description="Disordered" evidence="1">
    <location>
        <begin position="1"/>
        <end position="53"/>
    </location>
</feature>
<reference evidence="2" key="1">
    <citation type="submission" date="2021-04" db="EMBL/GenBank/DDBJ databases">
        <authorList>
            <consortium name="Molecular Ecology Group"/>
        </authorList>
    </citation>
    <scope>NUCLEOTIDE SEQUENCE</scope>
</reference>
<name>A0A8S4A152_9EUPU</name>
<keyword evidence="3" id="KW-1185">Reference proteome</keyword>
<gene>
    <name evidence="2" type="ORF">CUNI_LOCUS19580</name>
</gene>
<accession>A0A8S4A152</accession>
<dbReference type="AlphaFoldDB" id="A0A8S4A152"/>
<comment type="caution">
    <text evidence="2">The sequence shown here is derived from an EMBL/GenBank/DDBJ whole genome shotgun (WGS) entry which is preliminary data.</text>
</comment>